<dbReference type="InParanoid" id="A0A1H9JSF4"/>
<proteinExistence type="predicted"/>
<evidence type="ECO:0008006" key="3">
    <source>
        <dbReference type="Google" id="ProtNLM"/>
    </source>
</evidence>
<dbReference type="AlphaFoldDB" id="A0A1H9JSF4"/>
<evidence type="ECO:0000313" key="2">
    <source>
        <dbReference type="Proteomes" id="UP000199021"/>
    </source>
</evidence>
<dbReference type="Proteomes" id="UP000199021">
    <property type="component" value="Unassembled WGS sequence"/>
</dbReference>
<dbReference type="PROSITE" id="PS51257">
    <property type="entry name" value="PROKAR_LIPOPROTEIN"/>
    <property type="match status" value="1"/>
</dbReference>
<reference evidence="2" key="1">
    <citation type="submission" date="2016-10" db="EMBL/GenBank/DDBJ databases">
        <authorList>
            <person name="Varghese N."/>
            <person name="Submissions S."/>
        </authorList>
    </citation>
    <scope>NUCLEOTIDE SEQUENCE [LARGE SCALE GENOMIC DNA]</scope>
    <source>
        <strain evidence="2">DSM 24740</strain>
    </source>
</reference>
<dbReference type="EMBL" id="FOFB01000018">
    <property type="protein sequence ID" value="SEQ89931.1"/>
    <property type="molecule type" value="Genomic_DNA"/>
</dbReference>
<dbReference type="OrthoDB" id="1492958at2"/>
<dbReference type="RefSeq" id="WP_090170299.1">
    <property type="nucleotide sequence ID" value="NZ_FOFB01000018.1"/>
</dbReference>
<accession>A0A1H9JSF4</accession>
<protein>
    <recommendedName>
        <fullName evidence="3">Lipocalin-like domain-containing protein</fullName>
    </recommendedName>
</protein>
<organism evidence="1 2">
    <name type="scientific">Neolewinella agarilytica</name>
    <dbReference type="NCBI Taxonomy" id="478744"/>
    <lineage>
        <taxon>Bacteria</taxon>
        <taxon>Pseudomonadati</taxon>
        <taxon>Bacteroidota</taxon>
        <taxon>Saprospiria</taxon>
        <taxon>Saprospirales</taxon>
        <taxon>Lewinellaceae</taxon>
        <taxon>Neolewinella</taxon>
    </lineage>
</organism>
<name>A0A1H9JSF4_9BACT</name>
<sequence>MKNLYILLAFSLMVTSGCSISDRIERREERLLGTWVIDRATFDEDGALFNNNLTDEFRNDRITFFPDGTLEYVAGNGEVFAGPWFIDALRDLDDDLEFTLDADFFDNRGFLAFRWVGTISRLTENNFNINISEVDGTLRLRWDKL</sequence>
<keyword evidence="2" id="KW-1185">Reference proteome</keyword>
<gene>
    <name evidence="1" type="ORF">SAMN05444359_11857</name>
</gene>
<evidence type="ECO:0000313" key="1">
    <source>
        <dbReference type="EMBL" id="SEQ89931.1"/>
    </source>
</evidence>